<comment type="cofactor">
    <cofactor evidence="1 4 5">
        <name>pyridoxal 5'-phosphate</name>
        <dbReference type="ChEBI" id="CHEBI:597326"/>
    </cofactor>
</comment>
<dbReference type="GO" id="GO:0004372">
    <property type="term" value="F:glycine hydroxymethyltransferase activity"/>
    <property type="evidence" value="ECO:0007669"/>
    <property type="project" value="UniProtKB-EC"/>
</dbReference>
<dbReference type="InterPro" id="IPR049943">
    <property type="entry name" value="Ser_HO-MeTrfase-like"/>
</dbReference>
<protein>
    <recommendedName>
        <fullName evidence="4">Probable serine hydroxymethyltransferase</fullName>
        <shortName evidence="4">SHMT</shortName>
        <shortName evidence="4">Serine methylase</shortName>
        <ecNumber evidence="4">2.1.2.1</ecNumber>
    </recommendedName>
</protein>
<dbReference type="GO" id="GO:0030170">
    <property type="term" value="F:pyridoxal phosphate binding"/>
    <property type="evidence" value="ECO:0007669"/>
    <property type="project" value="UniProtKB-UniRule"/>
</dbReference>
<feature type="binding site" evidence="4">
    <location>
        <begin position="144"/>
        <end position="146"/>
    </location>
    <ligand>
        <name>(6S)-5,6,7,8-tetrahydrofolate</name>
        <dbReference type="ChEBI" id="CHEBI:57453"/>
    </ligand>
</feature>
<dbReference type="AlphaFoldDB" id="A0AAU8K8Z3"/>
<dbReference type="Pfam" id="PF00464">
    <property type="entry name" value="SHMT"/>
    <property type="match status" value="1"/>
</dbReference>
<dbReference type="GO" id="GO:0019264">
    <property type="term" value="P:glycine biosynthetic process from serine"/>
    <property type="evidence" value="ECO:0007669"/>
    <property type="project" value="InterPro"/>
</dbReference>
<dbReference type="CDD" id="cd00378">
    <property type="entry name" value="SHMT"/>
    <property type="match status" value="1"/>
</dbReference>
<dbReference type="SUPFAM" id="SSF53383">
    <property type="entry name" value="PLP-dependent transferases"/>
    <property type="match status" value="1"/>
</dbReference>
<organism evidence="7">
    <name type="scientific">Streptomyces sp. JL1001</name>
    <dbReference type="NCBI Taxonomy" id="3078227"/>
    <lineage>
        <taxon>Bacteria</taxon>
        <taxon>Bacillati</taxon>
        <taxon>Actinomycetota</taxon>
        <taxon>Actinomycetes</taxon>
        <taxon>Kitasatosporales</taxon>
        <taxon>Streptomycetaceae</taxon>
        <taxon>Streptomyces</taxon>
    </lineage>
</organism>
<keyword evidence="4" id="KW-0554">One-carbon metabolism</keyword>
<feature type="modified residue" description="N6-(pyridoxal phosphate)lysine" evidence="4 5">
    <location>
        <position position="248"/>
    </location>
</feature>
<dbReference type="InterPro" id="IPR015422">
    <property type="entry name" value="PyrdxlP-dep_Trfase_small"/>
</dbReference>
<dbReference type="GO" id="GO:0035999">
    <property type="term" value="P:tetrahydrofolate interconversion"/>
    <property type="evidence" value="ECO:0007669"/>
    <property type="project" value="UniProtKB-UniRule"/>
</dbReference>
<comment type="function">
    <text evidence="4">Catalyzes the reversible interconversion of serine and glycine with tetrahydrofolate (THF) serving as the one-carbon carrier. This reaction serves as the major source of one-carbon groups required for the biosynthesis of purines, thymidylate, methionine, and other important biomolecules.</text>
</comment>
<dbReference type="Gene3D" id="3.40.640.10">
    <property type="entry name" value="Type I PLP-dependent aspartate aminotransferase-like (Major domain)"/>
    <property type="match status" value="1"/>
</dbReference>
<dbReference type="RefSeq" id="WP_234391783.1">
    <property type="nucleotide sequence ID" value="NZ_CP136798.1"/>
</dbReference>
<feature type="binding site" evidence="4">
    <location>
        <position position="140"/>
    </location>
    <ligand>
        <name>(6S)-5,6,7,8-tetrahydrofolate</name>
        <dbReference type="ChEBI" id="CHEBI:57453"/>
    </ligand>
</feature>
<dbReference type="PANTHER" id="PTHR11680:SF35">
    <property type="entry name" value="SERINE HYDROXYMETHYLTRANSFERASE 1"/>
    <property type="match status" value="1"/>
</dbReference>
<evidence type="ECO:0000256" key="2">
    <source>
        <dbReference type="ARBA" id="ARBA00006376"/>
    </source>
</evidence>
<dbReference type="Gene3D" id="3.90.1150.10">
    <property type="entry name" value="Aspartate Aminotransferase, domain 1"/>
    <property type="match status" value="1"/>
</dbReference>
<dbReference type="InterPro" id="IPR015424">
    <property type="entry name" value="PyrdxlP-dep_Trfase"/>
</dbReference>
<dbReference type="PIRSF" id="PIRSF000412">
    <property type="entry name" value="SHMT"/>
    <property type="match status" value="1"/>
</dbReference>
<dbReference type="NCBIfam" id="NF000586">
    <property type="entry name" value="PRK00011.1"/>
    <property type="match status" value="1"/>
</dbReference>
<evidence type="ECO:0000256" key="1">
    <source>
        <dbReference type="ARBA" id="ARBA00001933"/>
    </source>
</evidence>
<evidence type="ECO:0000256" key="5">
    <source>
        <dbReference type="PIRSR" id="PIRSR000412-50"/>
    </source>
</evidence>
<reference evidence="7" key="1">
    <citation type="submission" date="2023-10" db="EMBL/GenBank/DDBJ databases">
        <title>Complete genome sequence of Streptomyces sp. JL1001.</title>
        <authorList>
            <person name="Jiang L."/>
        </authorList>
    </citation>
    <scope>NUCLEOTIDE SEQUENCE</scope>
    <source>
        <strain evidence="7">JL1001</strain>
    </source>
</reference>
<comment type="similarity">
    <text evidence="2 4">Belongs to the SHMT family.</text>
</comment>
<dbReference type="EC" id="2.1.2.1" evidence="4"/>
<sequence>MADAAHGAAGPTPSPHLALLNEGFAALREADPDLAALLDAELDQQCSTLAMVASSSVADPSVLAAAGAVLSNVTAEGYPGARYHPGSRYFDEVERLAEARARAAFGAQYANVQPHSCSSANLSVLMSLLPPGGVLLGLGLDSGGHLTHGSAASVTGRHFLAVSYGLDPHGRIDLDEVRRLAHAHRPGVVLAGASAYPRRIDFARFRAVADEVGAYLVADISHIAGLVAAGEHPSPIDLAHVTTTSTYKQLGGPRGGLILSGAEHRTPGPDGRTPLSDLMDRAVFPRSQGTPSPASIAAKARALGLLRTESARWAARLIVENARALADGLARRGHRVLTGGTDNHMVVLDLRPSGISGLVAERALEGCGILANRNRIPGDTRSAQVTSGLRLGTNILAQRGMGASEMGQCVELIDAVLRAVISVDDTTHTLDPRVQRAVRAEVRELCARFPLPGYPTSNLPTGSEVPL</sequence>
<comment type="subcellular location">
    <subcellularLocation>
        <location evidence="4">Cytoplasm</location>
    </subcellularLocation>
</comment>
<comment type="subunit">
    <text evidence="4">Homodimer.</text>
</comment>
<keyword evidence="3 4" id="KW-0663">Pyridoxal phosphate</keyword>
<dbReference type="InterPro" id="IPR001085">
    <property type="entry name" value="Ser_HO-MeTrfase"/>
</dbReference>
<evidence type="ECO:0000256" key="4">
    <source>
        <dbReference type="HAMAP-Rule" id="MF_00051"/>
    </source>
</evidence>
<evidence type="ECO:0000256" key="3">
    <source>
        <dbReference type="ARBA" id="ARBA00022898"/>
    </source>
</evidence>
<comment type="pathway">
    <text evidence="4">One-carbon metabolism; tetrahydrofolate interconversion.</text>
</comment>
<dbReference type="PANTHER" id="PTHR11680">
    <property type="entry name" value="SERINE HYDROXYMETHYLTRANSFERASE"/>
    <property type="match status" value="1"/>
</dbReference>
<dbReference type="InterPro" id="IPR015421">
    <property type="entry name" value="PyrdxlP-dep_Trfase_major"/>
</dbReference>
<name>A0AAU8K8Z3_9ACTN</name>
<accession>A0AAU8K8Z3</accession>
<dbReference type="GO" id="GO:0005829">
    <property type="term" value="C:cytosol"/>
    <property type="evidence" value="ECO:0007669"/>
    <property type="project" value="TreeGrafter"/>
</dbReference>
<evidence type="ECO:0000313" key="7">
    <source>
        <dbReference type="EMBL" id="XCN12838.1"/>
    </source>
</evidence>
<comment type="caution">
    <text evidence="4">Lacks conserved residue(s) required for the propagation of feature annotation.</text>
</comment>
<gene>
    <name evidence="4" type="primary">glyA</name>
    <name evidence="7" type="ORF">R1Y80_03945</name>
</gene>
<dbReference type="HAMAP" id="MF_00051">
    <property type="entry name" value="SHMT"/>
    <property type="match status" value="1"/>
</dbReference>
<proteinExistence type="inferred from homology"/>
<dbReference type="EMBL" id="CP136798">
    <property type="protein sequence ID" value="XCN12838.1"/>
    <property type="molecule type" value="Genomic_DNA"/>
</dbReference>
<dbReference type="InterPro" id="IPR039429">
    <property type="entry name" value="SHMT-like_dom"/>
</dbReference>
<keyword evidence="4 7" id="KW-0808">Transferase</keyword>
<evidence type="ECO:0000259" key="6">
    <source>
        <dbReference type="Pfam" id="PF00464"/>
    </source>
</evidence>
<keyword evidence="4" id="KW-0963">Cytoplasm</keyword>
<comment type="catalytic activity">
    <reaction evidence="4">
        <text>(6R)-5,10-methylene-5,6,7,8-tetrahydrofolate + glycine + H2O = (6S)-5,6,7,8-tetrahydrofolate + L-serine</text>
        <dbReference type="Rhea" id="RHEA:15481"/>
        <dbReference type="ChEBI" id="CHEBI:15377"/>
        <dbReference type="ChEBI" id="CHEBI:15636"/>
        <dbReference type="ChEBI" id="CHEBI:33384"/>
        <dbReference type="ChEBI" id="CHEBI:57305"/>
        <dbReference type="ChEBI" id="CHEBI:57453"/>
        <dbReference type="EC" id="2.1.2.1"/>
    </reaction>
</comment>
<feature type="domain" description="Serine hydroxymethyltransferase-like" evidence="6">
    <location>
        <begin position="27"/>
        <end position="412"/>
    </location>
</feature>